<evidence type="ECO:0000313" key="1">
    <source>
        <dbReference type="EMBL" id="GBM33074.1"/>
    </source>
</evidence>
<dbReference type="AlphaFoldDB" id="A0A4Y2EYZ4"/>
<proteinExistence type="predicted"/>
<organism evidence="1 2">
    <name type="scientific">Araneus ventricosus</name>
    <name type="common">Orbweaver spider</name>
    <name type="synonym">Epeira ventricosa</name>
    <dbReference type="NCBI Taxonomy" id="182803"/>
    <lineage>
        <taxon>Eukaryota</taxon>
        <taxon>Metazoa</taxon>
        <taxon>Ecdysozoa</taxon>
        <taxon>Arthropoda</taxon>
        <taxon>Chelicerata</taxon>
        <taxon>Arachnida</taxon>
        <taxon>Araneae</taxon>
        <taxon>Araneomorphae</taxon>
        <taxon>Entelegynae</taxon>
        <taxon>Araneoidea</taxon>
        <taxon>Araneidae</taxon>
        <taxon>Araneus</taxon>
    </lineage>
</organism>
<gene>
    <name evidence="1" type="ORF">AVEN_9619_1</name>
</gene>
<protein>
    <submittedName>
        <fullName evidence="1">Uncharacterized protein</fullName>
    </submittedName>
</protein>
<comment type="caution">
    <text evidence="1">The sequence shown here is derived from an EMBL/GenBank/DDBJ whole genome shotgun (WGS) entry which is preliminary data.</text>
</comment>
<dbReference type="Proteomes" id="UP000499080">
    <property type="component" value="Unassembled WGS sequence"/>
</dbReference>
<dbReference type="EMBL" id="BGPR01000724">
    <property type="protein sequence ID" value="GBM33074.1"/>
    <property type="molecule type" value="Genomic_DNA"/>
</dbReference>
<accession>A0A4Y2EYZ4</accession>
<name>A0A4Y2EYZ4_ARAVE</name>
<sequence length="97" mass="10554">MHCVAIGALCEDAFNTLFYVDYSEKVKLGILEPIDKTSQSQNRDRLVPLSIFAAASMFAVDRSSLRGWDQLSGAVKFVADMAAQIIKLNGRSGNSSP</sequence>
<evidence type="ECO:0000313" key="2">
    <source>
        <dbReference type="Proteomes" id="UP000499080"/>
    </source>
</evidence>
<reference evidence="1 2" key="1">
    <citation type="journal article" date="2019" name="Sci. Rep.">
        <title>Orb-weaving spider Araneus ventricosus genome elucidates the spidroin gene catalogue.</title>
        <authorList>
            <person name="Kono N."/>
            <person name="Nakamura H."/>
            <person name="Ohtoshi R."/>
            <person name="Moran D.A.P."/>
            <person name="Shinohara A."/>
            <person name="Yoshida Y."/>
            <person name="Fujiwara M."/>
            <person name="Mori M."/>
            <person name="Tomita M."/>
            <person name="Arakawa K."/>
        </authorList>
    </citation>
    <scope>NUCLEOTIDE SEQUENCE [LARGE SCALE GENOMIC DNA]</scope>
</reference>
<keyword evidence="2" id="KW-1185">Reference proteome</keyword>